<evidence type="ECO:0000313" key="3">
    <source>
        <dbReference type="Proteomes" id="UP000317650"/>
    </source>
</evidence>
<feature type="coiled-coil region" evidence="1">
    <location>
        <begin position="42"/>
        <end position="95"/>
    </location>
</feature>
<comment type="caution">
    <text evidence="2">The sequence shown here is derived from an EMBL/GenBank/DDBJ whole genome shotgun (WGS) entry which is preliminary data.</text>
</comment>
<proteinExistence type="predicted"/>
<evidence type="ECO:0000256" key="1">
    <source>
        <dbReference type="SAM" id="Coils"/>
    </source>
</evidence>
<accession>A0A4S8IQD0</accession>
<keyword evidence="1" id="KW-0175">Coiled coil</keyword>
<sequence length="135" mass="15094">MARELYTSSSEVLLGKSAKSLLWGQHYSMALMDRVRDTGWVINSLSNRNAELHRQIEEIRASATPEAMAAAEQRALDLEVEATRLRSKLKADEEQNKWLQVHLKATQAEVRLAKGVTLALNQKLDEAHAEARAAS</sequence>
<organism evidence="2 3">
    <name type="scientific">Musa balbisiana</name>
    <name type="common">Banana</name>
    <dbReference type="NCBI Taxonomy" id="52838"/>
    <lineage>
        <taxon>Eukaryota</taxon>
        <taxon>Viridiplantae</taxon>
        <taxon>Streptophyta</taxon>
        <taxon>Embryophyta</taxon>
        <taxon>Tracheophyta</taxon>
        <taxon>Spermatophyta</taxon>
        <taxon>Magnoliopsida</taxon>
        <taxon>Liliopsida</taxon>
        <taxon>Zingiberales</taxon>
        <taxon>Musaceae</taxon>
        <taxon>Musa</taxon>
    </lineage>
</organism>
<dbReference type="EMBL" id="PYDT01000009">
    <property type="protein sequence ID" value="THU50761.1"/>
    <property type="molecule type" value="Genomic_DNA"/>
</dbReference>
<protein>
    <submittedName>
        <fullName evidence="2">Uncharacterized protein</fullName>
    </submittedName>
</protein>
<evidence type="ECO:0000313" key="2">
    <source>
        <dbReference type="EMBL" id="THU50761.1"/>
    </source>
</evidence>
<dbReference type="Proteomes" id="UP000317650">
    <property type="component" value="Chromosome 6"/>
</dbReference>
<reference evidence="2 3" key="1">
    <citation type="journal article" date="2019" name="Nat. Plants">
        <title>Genome sequencing of Musa balbisiana reveals subgenome evolution and function divergence in polyploid bananas.</title>
        <authorList>
            <person name="Yao X."/>
        </authorList>
    </citation>
    <scope>NUCLEOTIDE SEQUENCE [LARGE SCALE GENOMIC DNA]</scope>
    <source>
        <strain evidence="3">cv. DH-PKW</strain>
        <tissue evidence="2">Leaves</tissue>
    </source>
</reference>
<keyword evidence="3" id="KW-1185">Reference proteome</keyword>
<dbReference type="AlphaFoldDB" id="A0A4S8IQD0"/>
<gene>
    <name evidence="2" type="ORF">C4D60_Mb06t23730</name>
</gene>
<name>A0A4S8IQD0_MUSBA</name>